<dbReference type="OrthoDB" id="6159439at2759"/>
<dbReference type="PANTHER" id="PTHR24324:SF9">
    <property type="entry name" value="HOMEOBOX DOMAIN-CONTAINING PROTEIN"/>
    <property type="match status" value="1"/>
</dbReference>
<evidence type="ECO:0000256" key="3">
    <source>
        <dbReference type="ARBA" id="ARBA00023242"/>
    </source>
</evidence>
<dbReference type="CDD" id="cd00086">
    <property type="entry name" value="homeodomain"/>
    <property type="match status" value="1"/>
</dbReference>
<dbReference type="GO" id="GO:0030154">
    <property type="term" value="P:cell differentiation"/>
    <property type="evidence" value="ECO:0007669"/>
    <property type="project" value="TreeGrafter"/>
</dbReference>
<accession>A0A4T0FY06</accession>
<dbReference type="Gene3D" id="1.10.10.60">
    <property type="entry name" value="Homeodomain-like"/>
    <property type="match status" value="1"/>
</dbReference>
<dbReference type="PROSITE" id="PS50071">
    <property type="entry name" value="HOMEOBOX_2"/>
    <property type="match status" value="1"/>
</dbReference>
<feature type="compositionally biased region" description="Pro residues" evidence="6">
    <location>
        <begin position="51"/>
        <end position="61"/>
    </location>
</feature>
<evidence type="ECO:0000313" key="8">
    <source>
        <dbReference type="EMBL" id="TIA93581.1"/>
    </source>
</evidence>
<evidence type="ECO:0000259" key="7">
    <source>
        <dbReference type="PROSITE" id="PS50071"/>
    </source>
</evidence>
<dbReference type="InterPro" id="IPR001356">
    <property type="entry name" value="HD"/>
</dbReference>
<dbReference type="PROSITE" id="PS00027">
    <property type="entry name" value="HOMEOBOX_1"/>
    <property type="match status" value="1"/>
</dbReference>
<evidence type="ECO:0000256" key="1">
    <source>
        <dbReference type="ARBA" id="ARBA00023125"/>
    </source>
</evidence>
<gene>
    <name evidence="8" type="ORF">E3P99_00072</name>
</gene>
<dbReference type="InterPro" id="IPR051000">
    <property type="entry name" value="Homeobox_DNA-bind_prot"/>
</dbReference>
<dbReference type="GO" id="GO:0000981">
    <property type="term" value="F:DNA-binding transcription factor activity, RNA polymerase II-specific"/>
    <property type="evidence" value="ECO:0007669"/>
    <property type="project" value="InterPro"/>
</dbReference>
<dbReference type="EMBL" id="SPNW01000001">
    <property type="protein sequence ID" value="TIA93581.1"/>
    <property type="molecule type" value="Genomic_DNA"/>
</dbReference>
<evidence type="ECO:0000256" key="5">
    <source>
        <dbReference type="RuleBase" id="RU000682"/>
    </source>
</evidence>
<proteinExistence type="predicted"/>
<dbReference type="PANTHER" id="PTHR24324">
    <property type="entry name" value="HOMEOBOX PROTEIN HHEX"/>
    <property type="match status" value="1"/>
</dbReference>
<keyword evidence="1 4" id="KW-0238">DNA-binding</keyword>
<keyword evidence="2 4" id="KW-0371">Homeobox</keyword>
<dbReference type="Pfam" id="PF00046">
    <property type="entry name" value="Homeodomain"/>
    <property type="match status" value="1"/>
</dbReference>
<dbReference type="InterPro" id="IPR017970">
    <property type="entry name" value="Homeobox_CS"/>
</dbReference>
<comment type="caution">
    <text evidence="8">The sequence shown here is derived from an EMBL/GenBank/DDBJ whole genome shotgun (WGS) entry which is preliminary data.</text>
</comment>
<dbReference type="AlphaFoldDB" id="A0A4T0FY06"/>
<sequence length="130" mass="14514">MRLPFSKSGNSVIQLPKPFSSHSREDSSGSSNASASMSASGSTYAYAQPTPTLPHTPPPTQQPIKAKRKRANAYQLERLQQCYDINPFPSNEERQCLAIELGMSPNSVRIWYQNKRQALRNYEKAQSVSP</sequence>
<organism evidence="8 9">
    <name type="scientific">Wallemia hederae</name>
    <dbReference type="NCBI Taxonomy" id="1540922"/>
    <lineage>
        <taxon>Eukaryota</taxon>
        <taxon>Fungi</taxon>
        <taxon>Dikarya</taxon>
        <taxon>Basidiomycota</taxon>
        <taxon>Wallemiomycotina</taxon>
        <taxon>Wallemiomycetes</taxon>
        <taxon>Wallemiales</taxon>
        <taxon>Wallemiaceae</taxon>
        <taxon>Wallemia</taxon>
    </lineage>
</organism>
<evidence type="ECO:0000256" key="4">
    <source>
        <dbReference type="PROSITE-ProRule" id="PRU00108"/>
    </source>
</evidence>
<evidence type="ECO:0000256" key="2">
    <source>
        <dbReference type="ARBA" id="ARBA00023155"/>
    </source>
</evidence>
<dbReference type="SUPFAM" id="SSF46689">
    <property type="entry name" value="Homeodomain-like"/>
    <property type="match status" value="1"/>
</dbReference>
<comment type="subcellular location">
    <subcellularLocation>
        <location evidence="4 5">Nucleus</location>
    </subcellularLocation>
</comment>
<dbReference type="InterPro" id="IPR009057">
    <property type="entry name" value="Homeodomain-like_sf"/>
</dbReference>
<feature type="DNA-binding region" description="Homeobox" evidence="4">
    <location>
        <begin position="64"/>
        <end position="123"/>
    </location>
</feature>
<evidence type="ECO:0000313" key="9">
    <source>
        <dbReference type="Proteomes" id="UP000310189"/>
    </source>
</evidence>
<feature type="region of interest" description="Disordered" evidence="6">
    <location>
        <begin position="1"/>
        <end position="71"/>
    </location>
</feature>
<dbReference type="SMART" id="SM00389">
    <property type="entry name" value="HOX"/>
    <property type="match status" value="1"/>
</dbReference>
<feature type="domain" description="Homeobox" evidence="7">
    <location>
        <begin position="62"/>
        <end position="122"/>
    </location>
</feature>
<keyword evidence="9" id="KW-1185">Reference proteome</keyword>
<reference evidence="8 9" key="1">
    <citation type="submission" date="2019-03" db="EMBL/GenBank/DDBJ databases">
        <title>Sequencing 23 genomes of Wallemia ichthyophaga.</title>
        <authorList>
            <person name="Gostincar C."/>
        </authorList>
    </citation>
    <scope>NUCLEOTIDE SEQUENCE [LARGE SCALE GENOMIC DNA]</scope>
    <source>
        <strain evidence="8 9">EXF-5753</strain>
    </source>
</reference>
<evidence type="ECO:0000256" key="6">
    <source>
        <dbReference type="SAM" id="MobiDB-lite"/>
    </source>
</evidence>
<feature type="compositionally biased region" description="Low complexity" evidence="6">
    <location>
        <begin position="28"/>
        <end position="50"/>
    </location>
</feature>
<name>A0A4T0FY06_9BASI</name>
<dbReference type="GO" id="GO:0000978">
    <property type="term" value="F:RNA polymerase II cis-regulatory region sequence-specific DNA binding"/>
    <property type="evidence" value="ECO:0007669"/>
    <property type="project" value="TreeGrafter"/>
</dbReference>
<keyword evidence="3 4" id="KW-0539">Nucleus</keyword>
<dbReference type="Proteomes" id="UP000310189">
    <property type="component" value="Unassembled WGS sequence"/>
</dbReference>
<protein>
    <recommendedName>
        <fullName evidence="7">Homeobox domain-containing protein</fullName>
    </recommendedName>
</protein>
<dbReference type="GO" id="GO:0005634">
    <property type="term" value="C:nucleus"/>
    <property type="evidence" value="ECO:0007669"/>
    <property type="project" value="UniProtKB-SubCell"/>
</dbReference>